<evidence type="ECO:0000256" key="3">
    <source>
        <dbReference type="ARBA" id="ARBA00022737"/>
    </source>
</evidence>
<proteinExistence type="inferred from homology"/>
<keyword evidence="4" id="KW-0547">Nucleotide-binding</keyword>
<feature type="domain" description="Disease resistance N-terminal" evidence="6">
    <location>
        <begin position="9"/>
        <end position="94"/>
    </location>
</feature>
<protein>
    <recommendedName>
        <fullName evidence="6">Disease resistance N-terminal domain-containing protein</fullName>
    </recommendedName>
</protein>
<evidence type="ECO:0000259" key="6">
    <source>
        <dbReference type="Pfam" id="PF18052"/>
    </source>
</evidence>
<evidence type="ECO:0000256" key="1">
    <source>
        <dbReference type="ARBA" id="ARBA00008894"/>
    </source>
</evidence>
<dbReference type="GO" id="GO:0006952">
    <property type="term" value="P:defense response"/>
    <property type="evidence" value="ECO:0007669"/>
    <property type="project" value="UniProtKB-KW"/>
</dbReference>
<comment type="similarity">
    <text evidence="1">Belongs to the disease resistance NB-LRR family.</text>
</comment>
<dbReference type="GO" id="GO:0000166">
    <property type="term" value="F:nucleotide binding"/>
    <property type="evidence" value="ECO:0007669"/>
    <property type="project" value="UniProtKB-KW"/>
</dbReference>
<evidence type="ECO:0000256" key="2">
    <source>
        <dbReference type="ARBA" id="ARBA00022614"/>
    </source>
</evidence>
<name>A0AAV5FAK7_ELECO</name>
<dbReference type="Gene3D" id="3.40.50.300">
    <property type="entry name" value="P-loop containing nucleotide triphosphate hydrolases"/>
    <property type="match status" value="1"/>
</dbReference>
<keyword evidence="2" id="KW-0433">Leucine-rich repeat</keyword>
<dbReference type="AlphaFoldDB" id="A0AAV5FAK7"/>
<sequence>MDILLPVVASDLVGRLFSFLIKKYQERGATDTAVRLQRTLVRARVIVEEAEGRQINNRAMLLQLNKLRQELCRAGYALDAVRWRATDPSRSRRSRAMVSRSLSQTTRPAPSGDTFDVLPVMVETLEAALGDMREIVVLLNSCPRLITKQPYSAYLFVERCMFGRQMEKEEVIGFLLKPSQELDVLPIIGPPDVGKRTLVEHVCLDERVRERFTEIHRLRSDELDVDSHGNLWGSFEFTARSLIVIDIVDGKTDAKESWRRFHSAIRDHAHSRGRKIIIICRTEAHSRLGTARRSGYTHRARRSFGTFLGRLPLGPRTLTSARTSYASPWRCATMAWVTSHHSVPPTSSPHRWAPT</sequence>
<organism evidence="7 8">
    <name type="scientific">Eleusine coracana subsp. coracana</name>
    <dbReference type="NCBI Taxonomy" id="191504"/>
    <lineage>
        <taxon>Eukaryota</taxon>
        <taxon>Viridiplantae</taxon>
        <taxon>Streptophyta</taxon>
        <taxon>Embryophyta</taxon>
        <taxon>Tracheophyta</taxon>
        <taxon>Spermatophyta</taxon>
        <taxon>Magnoliopsida</taxon>
        <taxon>Liliopsida</taxon>
        <taxon>Poales</taxon>
        <taxon>Poaceae</taxon>
        <taxon>PACMAD clade</taxon>
        <taxon>Chloridoideae</taxon>
        <taxon>Cynodonteae</taxon>
        <taxon>Eleusininae</taxon>
        <taxon>Eleusine</taxon>
    </lineage>
</organism>
<reference evidence="7" key="1">
    <citation type="journal article" date="2018" name="DNA Res.">
        <title>Multiple hybrid de novo genome assembly of finger millet, an orphan allotetraploid crop.</title>
        <authorList>
            <person name="Hatakeyama M."/>
            <person name="Aluri S."/>
            <person name="Balachadran M.T."/>
            <person name="Sivarajan S.R."/>
            <person name="Patrignani A."/>
            <person name="Gruter S."/>
            <person name="Poveda L."/>
            <person name="Shimizu-Inatsugi R."/>
            <person name="Baeten J."/>
            <person name="Francoijs K.J."/>
            <person name="Nataraja K.N."/>
            <person name="Reddy Y.A.N."/>
            <person name="Phadnis S."/>
            <person name="Ravikumar R.L."/>
            <person name="Schlapbach R."/>
            <person name="Sreeman S.M."/>
            <person name="Shimizu K.K."/>
        </authorList>
    </citation>
    <scope>NUCLEOTIDE SEQUENCE</scope>
</reference>
<reference evidence="7" key="2">
    <citation type="submission" date="2021-12" db="EMBL/GenBank/DDBJ databases">
        <title>Resequencing data analysis of finger millet.</title>
        <authorList>
            <person name="Hatakeyama M."/>
            <person name="Aluri S."/>
            <person name="Balachadran M.T."/>
            <person name="Sivarajan S.R."/>
            <person name="Poveda L."/>
            <person name="Shimizu-Inatsugi R."/>
            <person name="Schlapbach R."/>
            <person name="Sreeman S.M."/>
            <person name="Shimizu K.K."/>
        </authorList>
    </citation>
    <scope>NUCLEOTIDE SEQUENCE</scope>
</reference>
<evidence type="ECO:0000256" key="5">
    <source>
        <dbReference type="ARBA" id="ARBA00022821"/>
    </source>
</evidence>
<keyword evidence="8" id="KW-1185">Reference proteome</keyword>
<dbReference type="PANTHER" id="PTHR33377:SF54">
    <property type="entry name" value="OS01G0256300 PROTEIN"/>
    <property type="match status" value="1"/>
</dbReference>
<dbReference type="InterPro" id="IPR041118">
    <property type="entry name" value="Rx_N"/>
</dbReference>
<dbReference type="Pfam" id="PF18052">
    <property type="entry name" value="Rx_N"/>
    <property type="match status" value="1"/>
</dbReference>
<dbReference type="EMBL" id="BQKI01000083">
    <property type="protein sequence ID" value="GJN32027.1"/>
    <property type="molecule type" value="Genomic_DNA"/>
</dbReference>
<dbReference type="Proteomes" id="UP001054889">
    <property type="component" value="Unassembled WGS sequence"/>
</dbReference>
<accession>A0AAV5FAK7</accession>
<keyword evidence="3" id="KW-0677">Repeat</keyword>
<comment type="caution">
    <text evidence="7">The sequence shown here is derived from an EMBL/GenBank/DDBJ whole genome shotgun (WGS) entry which is preliminary data.</text>
</comment>
<evidence type="ECO:0000313" key="8">
    <source>
        <dbReference type="Proteomes" id="UP001054889"/>
    </source>
</evidence>
<dbReference type="PANTHER" id="PTHR33377">
    <property type="entry name" value="OS10G0134700 PROTEIN-RELATED"/>
    <property type="match status" value="1"/>
</dbReference>
<dbReference type="SUPFAM" id="SSF52540">
    <property type="entry name" value="P-loop containing nucleoside triphosphate hydrolases"/>
    <property type="match status" value="1"/>
</dbReference>
<keyword evidence="5" id="KW-0611">Plant defense</keyword>
<gene>
    <name evidence="7" type="primary">gb20497</name>
    <name evidence="7" type="ORF">PR202_gb20497</name>
</gene>
<dbReference type="InterPro" id="IPR027417">
    <property type="entry name" value="P-loop_NTPase"/>
</dbReference>
<evidence type="ECO:0000256" key="4">
    <source>
        <dbReference type="ARBA" id="ARBA00022741"/>
    </source>
</evidence>
<evidence type="ECO:0000313" key="7">
    <source>
        <dbReference type="EMBL" id="GJN32027.1"/>
    </source>
</evidence>